<proteinExistence type="predicted"/>
<name>A0A0F9B9J6_9ZZZZ</name>
<gene>
    <name evidence="1" type="ORF">LCGC14_2473540</name>
</gene>
<evidence type="ECO:0000313" key="1">
    <source>
        <dbReference type="EMBL" id="KKL18634.1"/>
    </source>
</evidence>
<dbReference type="EMBL" id="LAZR01038793">
    <property type="protein sequence ID" value="KKL18634.1"/>
    <property type="molecule type" value="Genomic_DNA"/>
</dbReference>
<sequence>MSAEALIRRMERALKTIVSISESKVGMGEVMLLSSGERISIEITNGAKIGLDFIGAFARDVLEEIARPESERFYELLKKSEDGEIMTEDEEVELSRLDSFLKGAHLDFISSEKGRQ</sequence>
<organism evidence="1">
    <name type="scientific">marine sediment metagenome</name>
    <dbReference type="NCBI Taxonomy" id="412755"/>
    <lineage>
        <taxon>unclassified sequences</taxon>
        <taxon>metagenomes</taxon>
        <taxon>ecological metagenomes</taxon>
    </lineage>
</organism>
<protein>
    <submittedName>
        <fullName evidence="1">Uncharacterized protein</fullName>
    </submittedName>
</protein>
<dbReference type="AlphaFoldDB" id="A0A0F9B9J6"/>
<comment type="caution">
    <text evidence="1">The sequence shown here is derived from an EMBL/GenBank/DDBJ whole genome shotgun (WGS) entry which is preliminary data.</text>
</comment>
<accession>A0A0F9B9J6</accession>
<reference evidence="1" key="1">
    <citation type="journal article" date="2015" name="Nature">
        <title>Complex archaea that bridge the gap between prokaryotes and eukaryotes.</title>
        <authorList>
            <person name="Spang A."/>
            <person name="Saw J.H."/>
            <person name="Jorgensen S.L."/>
            <person name="Zaremba-Niedzwiedzka K."/>
            <person name="Martijn J."/>
            <person name="Lind A.E."/>
            <person name="van Eijk R."/>
            <person name="Schleper C."/>
            <person name="Guy L."/>
            <person name="Ettema T.J."/>
        </authorList>
    </citation>
    <scope>NUCLEOTIDE SEQUENCE</scope>
</reference>